<sequence>MSDFTEEIPGQIAAIIKRLGDGRYTSTSIYPLPADAAYDEDVHPSEWIQTTGVAPDRLTVEIKQRDSTGVHRLYTIGHPEAAAETAETEIIYNGDNEYLVRPAEVLTAADAIELFQHYYDTHSVPAGWHLREQPEFADTSVEEHLKSQAAVGDEKTARGRAPVAGQSATPPKSQEKPRVGE</sequence>
<dbReference type="Proteomes" id="UP000199707">
    <property type="component" value="Unassembled WGS sequence"/>
</dbReference>
<accession>A0A1G4WWR2</accession>
<name>A0A1G4WWR2_9MYCO</name>
<evidence type="ECO:0000313" key="2">
    <source>
        <dbReference type="EMBL" id="SCX31207.1"/>
    </source>
</evidence>
<evidence type="ECO:0000256" key="1">
    <source>
        <dbReference type="SAM" id="MobiDB-lite"/>
    </source>
</evidence>
<organism evidence="2 3">
    <name type="scientific">Mycolicibacterium fluoranthenivorans</name>
    <dbReference type="NCBI Taxonomy" id="258505"/>
    <lineage>
        <taxon>Bacteria</taxon>
        <taxon>Bacillati</taxon>
        <taxon>Actinomycetota</taxon>
        <taxon>Actinomycetes</taxon>
        <taxon>Mycobacteriales</taxon>
        <taxon>Mycobacteriaceae</taxon>
        <taxon>Mycolicibacterium</taxon>
    </lineage>
</organism>
<protein>
    <submittedName>
        <fullName evidence="2">Uncharacterized protein</fullName>
    </submittedName>
</protein>
<reference evidence="3" key="1">
    <citation type="submission" date="2016-10" db="EMBL/GenBank/DDBJ databases">
        <authorList>
            <person name="Varghese N."/>
            <person name="Submissions S."/>
        </authorList>
    </citation>
    <scope>NUCLEOTIDE SEQUENCE [LARGE SCALE GENOMIC DNA]</scope>
    <source>
        <strain evidence="3">UNC267MFSha1.1M11</strain>
    </source>
</reference>
<gene>
    <name evidence="2" type="ORF">SAMN02799620_05238</name>
</gene>
<dbReference type="AlphaFoldDB" id="A0A1G4WWR2"/>
<dbReference type="STRING" id="1502745.SAMN02799620_05238"/>
<evidence type="ECO:0000313" key="3">
    <source>
        <dbReference type="Proteomes" id="UP000199707"/>
    </source>
</evidence>
<feature type="compositionally biased region" description="Basic and acidic residues" evidence="1">
    <location>
        <begin position="141"/>
        <end position="157"/>
    </location>
</feature>
<dbReference type="RefSeq" id="WP_235633055.1">
    <property type="nucleotide sequence ID" value="NZ_FMUB01000013.1"/>
</dbReference>
<proteinExistence type="predicted"/>
<feature type="region of interest" description="Disordered" evidence="1">
    <location>
        <begin position="139"/>
        <end position="181"/>
    </location>
</feature>
<dbReference type="EMBL" id="FMUB01000013">
    <property type="protein sequence ID" value="SCX31207.1"/>
    <property type="molecule type" value="Genomic_DNA"/>
</dbReference>